<evidence type="ECO:0000313" key="1">
    <source>
        <dbReference type="EMBL" id="KAF5465872.1"/>
    </source>
</evidence>
<dbReference type="Gramene" id="Jr07_22580_p1">
    <property type="protein sequence ID" value="cds.Jr07_22580_p1"/>
    <property type="gene ID" value="Jr07_22580"/>
</dbReference>
<dbReference type="EMBL" id="LIHL02000007">
    <property type="protein sequence ID" value="KAF5465872.1"/>
    <property type="molecule type" value="Genomic_DNA"/>
</dbReference>
<protein>
    <recommendedName>
        <fullName evidence="4">Cyclopropane-fatty-acyl-phospholipid synthase</fullName>
    </recommendedName>
</protein>
<sequence>LMEEGGTTFSFEGNMTKCSLETVLRVHSPQFYWKVMTRADLGLADAYIDGDFSFAAENDSLLNLFMIIIASRDANSSATKSKKTSRGWWTPLIFTAGIASAKDFLNHFLRQNTLTHARRNISRHYDLFSSMPDERYDEHKKSSDFIKEYIFPGACIPSLSRITSAMASASRLSVEHLENIGNHYYQTLQCWRKKFMENQSKIVALGFDEKFIRTWEYYFEYCAAGFKSRTLGDYQIVFTRPGNVAAFSNSYQSVPSGVDSVPDGDTEPSY</sequence>
<dbReference type="Pfam" id="PF02353">
    <property type="entry name" value="CMAS"/>
    <property type="match status" value="1"/>
</dbReference>
<dbReference type="Proteomes" id="UP000619265">
    <property type="component" value="Unassembled WGS sequence"/>
</dbReference>
<comment type="caution">
    <text evidence="1">The sequence shown here is derived from an EMBL/GenBank/DDBJ whole genome shotgun (WGS) entry which is preliminary data.</text>
</comment>
<reference evidence="1" key="1">
    <citation type="submission" date="2015-10" db="EMBL/GenBank/DDBJ databases">
        <authorList>
            <person name="Martinez-Garcia P.J."/>
            <person name="Crepeau M.W."/>
            <person name="Puiu D."/>
            <person name="Gonzalez-Ibeas D."/>
            <person name="Whalen J."/>
            <person name="Stevens K."/>
            <person name="Paul R."/>
            <person name="Butterfield T."/>
            <person name="Britton M."/>
            <person name="Reagan R."/>
            <person name="Chakraborty S."/>
            <person name="Walawage S.L."/>
            <person name="Vasquez-Gross H.A."/>
            <person name="Cardeno C."/>
            <person name="Famula R."/>
            <person name="Pratt K."/>
            <person name="Kuruganti S."/>
            <person name="Aradhya M.K."/>
            <person name="Leslie C.A."/>
            <person name="Dandekar A.M."/>
            <person name="Salzberg S.L."/>
            <person name="Wegrzyn J.L."/>
            <person name="Langley C.H."/>
            <person name="Neale D.B."/>
        </authorList>
    </citation>
    <scope>NUCLEOTIDE SEQUENCE</scope>
    <source>
        <tissue evidence="1">Leaves</tissue>
    </source>
</reference>
<evidence type="ECO:0000313" key="2">
    <source>
        <dbReference type="EMBL" id="KAF5465873.1"/>
    </source>
</evidence>
<feature type="non-terminal residue" evidence="1">
    <location>
        <position position="270"/>
    </location>
</feature>
<dbReference type="Gramene" id="Jr07_22570_p1">
    <property type="protein sequence ID" value="cds.Jr07_22570_p1"/>
    <property type="gene ID" value="Jr07_22570"/>
</dbReference>
<gene>
    <name evidence="1" type="ORF">F2P56_015839</name>
    <name evidence="2" type="ORF">F2P56_015840</name>
</gene>
<name>A0A833XFQ4_JUGRE</name>
<accession>A0A833XFQ4</accession>
<reference evidence="1" key="2">
    <citation type="submission" date="2020-03" db="EMBL/GenBank/DDBJ databases">
        <title>Walnut 2.0.</title>
        <authorList>
            <person name="Marrano A."/>
            <person name="Britton M."/>
            <person name="Zimin A.V."/>
            <person name="Zaini P.A."/>
            <person name="Workman R."/>
            <person name="Puiu D."/>
            <person name="Bianco L."/>
            <person name="Allen B.J."/>
            <person name="Troggio M."/>
            <person name="Leslie C.A."/>
            <person name="Timp W."/>
            <person name="Dendekar A."/>
            <person name="Salzberg S.L."/>
            <person name="Neale D.B."/>
        </authorList>
    </citation>
    <scope>NUCLEOTIDE SEQUENCE</scope>
    <source>
        <tissue evidence="1">Leaves</tissue>
    </source>
</reference>
<organism evidence="1 3">
    <name type="scientific">Juglans regia</name>
    <name type="common">English walnut</name>
    <dbReference type="NCBI Taxonomy" id="51240"/>
    <lineage>
        <taxon>Eukaryota</taxon>
        <taxon>Viridiplantae</taxon>
        <taxon>Streptophyta</taxon>
        <taxon>Embryophyta</taxon>
        <taxon>Tracheophyta</taxon>
        <taxon>Spermatophyta</taxon>
        <taxon>Magnoliopsida</taxon>
        <taxon>eudicotyledons</taxon>
        <taxon>Gunneridae</taxon>
        <taxon>Pentapetalae</taxon>
        <taxon>rosids</taxon>
        <taxon>fabids</taxon>
        <taxon>Fagales</taxon>
        <taxon>Juglandaceae</taxon>
        <taxon>Juglans</taxon>
    </lineage>
</organism>
<evidence type="ECO:0000313" key="3">
    <source>
        <dbReference type="Proteomes" id="UP000619265"/>
    </source>
</evidence>
<proteinExistence type="predicted"/>
<dbReference type="SUPFAM" id="SSF53335">
    <property type="entry name" value="S-adenosyl-L-methionine-dependent methyltransferases"/>
    <property type="match status" value="2"/>
</dbReference>
<dbReference type="EMBL" id="LIHL02000007">
    <property type="protein sequence ID" value="KAF5465873.1"/>
    <property type="molecule type" value="Genomic_DNA"/>
</dbReference>
<dbReference type="PANTHER" id="PTHR43675:SF25">
    <property type="entry name" value="CYCLOPROPANE FATTY ACID SYNTHASE"/>
    <property type="match status" value="1"/>
</dbReference>
<dbReference type="InterPro" id="IPR029063">
    <property type="entry name" value="SAM-dependent_MTases_sf"/>
</dbReference>
<evidence type="ECO:0008006" key="4">
    <source>
        <dbReference type="Google" id="ProtNLM"/>
    </source>
</evidence>
<dbReference type="AlphaFoldDB" id="A0A833XFQ4"/>
<dbReference type="Gene3D" id="3.40.50.150">
    <property type="entry name" value="Vaccinia Virus protein VP39"/>
    <property type="match status" value="1"/>
</dbReference>
<dbReference type="PANTHER" id="PTHR43675">
    <property type="entry name" value="ARSENITE METHYLTRANSFERASE"/>
    <property type="match status" value="1"/>
</dbReference>
<dbReference type="InterPro" id="IPR026669">
    <property type="entry name" value="Arsenite_MeTrfase-like"/>
</dbReference>